<keyword evidence="2" id="KW-1185">Reference proteome</keyword>
<gene>
    <name evidence="1" type="primary">C4orf19</name>
    <name evidence="1" type="synonym">PGCKA1</name>
</gene>
<reference evidence="1 2" key="1">
    <citation type="submission" date="2012-10" db="EMBL/GenBank/DDBJ databases">
        <authorList>
            <consortium name="Gibbon Genome Sequencing Consortium"/>
        </authorList>
    </citation>
    <scope>NUCLEOTIDE SEQUENCE [LARGE SCALE GENOMIC DNA]</scope>
</reference>
<dbReference type="GeneTree" id="ENSGT00390000013778"/>
<dbReference type="AlphaFoldDB" id="A0A2I3GIE7"/>
<dbReference type="EMBL" id="ADFV01182378">
    <property type="status" value="NOT_ANNOTATED_CDS"/>
    <property type="molecule type" value="Genomic_DNA"/>
</dbReference>
<evidence type="ECO:0000313" key="1">
    <source>
        <dbReference type="Ensembl" id="ENSNLEP00000031090.1"/>
    </source>
</evidence>
<accession>A0A2I3GIE7</accession>
<organism evidence="1 2">
    <name type="scientific">Nomascus leucogenys</name>
    <name type="common">Northern white-cheeked gibbon</name>
    <name type="synonym">Hylobates leucogenys</name>
    <dbReference type="NCBI Taxonomy" id="61853"/>
    <lineage>
        <taxon>Eukaryota</taxon>
        <taxon>Metazoa</taxon>
        <taxon>Chordata</taxon>
        <taxon>Craniata</taxon>
        <taxon>Vertebrata</taxon>
        <taxon>Euteleostomi</taxon>
        <taxon>Mammalia</taxon>
        <taxon>Eutheria</taxon>
        <taxon>Euarchontoglires</taxon>
        <taxon>Primates</taxon>
        <taxon>Haplorrhini</taxon>
        <taxon>Catarrhini</taxon>
        <taxon>Hylobatidae</taxon>
        <taxon>Nomascus</taxon>
    </lineage>
</organism>
<reference evidence="1" key="2">
    <citation type="submission" date="2025-08" db="UniProtKB">
        <authorList>
            <consortium name="Ensembl"/>
        </authorList>
    </citation>
    <scope>IDENTIFICATION</scope>
</reference>
<dbReference type="EMBL" id="ADFV01182376">
    <property type="status" value="NOT_ANNOTATED_CDS"/>
    <property type="molecule type" value="Genomic_DNA"/>
</dbReference>
<dbReference type="EMBL" id="ADFV01182377">
    <property type="status" value="NOT_ANNOTATED_CDS"/>
    <property type="molecule type" value="Genomic_DNA"/>
</dbReference>
<evidence type="ECO:0000313" key="2">
    <source>
        <dbReference type="Proteomes" id="UP000001073"/>
    </source>
</evidence>
<proteinExistence type="predicted"/>
<reference evidence="1" key="3">
    <citation type="submission" date="2025-09" db="UniProtKB">
        <authorList>
            <consortium name="Ensembl"/>
        </authorList>
    </citation>
    <scope>IDENTIFICATION</scope>
</reference>
<dbReference type="Ensembl" id="ENSNLET00000042624.1">
    <property type="protein sequence ID" value="ENSNLEP00000031090.1"/>
    <property type="gene ID" value="ENSNLEG00000035513.1"/>
</dbReference>
<sequence>MGCRCCKIIQRQSLALVTQAEVQWHDLGSQQPLPPRFK</sequence>
<dbReference type="Proteomes" id="UP000001073">
    <property type="component" value="Chromosome 20"/>
</dbReference>
<protein>
    <submittedName>
        <fullName evidence="1">Chromosome 4 open reading frame 19</fullName>
    </submittedName>
    <submittedName>
        <fullName evidence="1">PDCD10 and GCKIII kinases associated 1</fullName>
    </submittedName>
</protein>
<name>A0A2I3GIE7_NOMLE</name>